<organism evidence="2 3">
    <name type="scientific">Rhizodiscina lignyota</name>
    <dbReference type="NCBI Taxonomy" id="1504668"/>
    <lineage>
        <taxon>Eukaryota</taxon>
        <taxon>Fungi</taxon>
        <taxon>Dikarya</taxon>
        <taxon>Ascomycota</taxon>
        <taxon>Pezizomycotina</taxon>
        <taxon>Dothideomycetes</taxon>
        <taxon>Pleosporomycetidae</taxon>
        <taxon>Aulographales</taxon>
        <taxon>Rhizodiscinaceae</taxon>
        <taxon>Rhizodiscina</taxon>
    </lineage>
</organism>
<dbReference type="AlphaFoldDB" id="A0A9P4IF20"/>
<dbReference type="Pfam" id="PF01522">
    <property type="entry name" value="Polysacc_deac_1"/>
    <property type="match status" value="1"/>
</dbReference>
<dbReference type="EMBL" id="ML978125">
    <property type="protein sequence ID" value="KAF2099749.1"/>
    <property type="molecule type" value="Genomic_DNA"/>
</dbReference>
<dbReference type="GO" id="GO:0005975">
    <property type="term" value="P:carbohydrate metabolic process"/>
    <property type="evidence" value="ECO:0007669"/>
    <property type="project" value="InterPro"/>
</dbReference>
<dbReference type="Gene3D" id="3.20.20.370">
    <property type="entry name" value="Glycoside hydrolase/deacetylase"/>
    <property type="match status" value="1"/>
</dbReference>
<dbReference type="OrthoDB" id="9970124at2759"/>
<dbReference type="Proteomes" id="UP000799772">
    <property type="component" value="Unassembled WGS sequence"/>
</dbReference>
<evidence type="ECO:0000313" key="3">
    <source>
        <dbReference type="Proteomes" id="UP000799772"/>
    </source>
</evidence>
<dbReference type="SUPFAM" id="SSF88713">
    <property type="entry name" value="Glycoside hydrolase/deacetylase"/>
    <property type="match status" value="1"/>
</dbReference>
<dbReference type="InterPro" id="IPR002509">
    <property type="entry name" value="NODB_dom"/>
</dbReference>
<keyword evidence="3" id="KW-1185">Reference proteome</keyword>
<gene>
    <name evidence="2" type="ORF">NA57DRAFT_65676</name>
</gene>
<sequence length="321" mass="36280">MIQDAKYQFPRDFEGYGQQGRDAQWPGGARIAISLCLNYEEGGEMTVLNGDPHAETMNWEKSGGPPFVNARQPNVESEYEYGSRSGIWRLMRVFSQFNYPFTLYAVGQALEKNPAVGKACVAAGHEIAGHGYRWVDFKDWHPVDEKEDLKKGIRAIQNICGVSPKGWYVGRGSPNSTGLVYEAFKEMGIPLEWEADCYSDDVPMWLDVPSALSGDETKQEGLLHLPYSYDRNDMKFHLAADGFGGESWYQYLVDSFDMLYAEGGKMMSIGLHARIVGKPGRARALQKFFEYVSMKEGVWVTTRAEIAQHWRSKYPYKPSTS</sequence>
<proteinExistence type="predicted"/>
<evidence type="ECO:0000313" key="2">
    <source>
        <dbReference type="EMBL" id="KAF2099749.1"/>
    </source>
</evidence>
<dbReference type="PROSITE" id="PS51677">
    <property type="entry name" value="NODB"/>
    <property type="match status" value="1"/>
</dbReference>
<name>A0A9P4IF20_9PEZI</name>
<feature type="domain" description="NodB homology" evidence="1">
    <location>
        <begin position="73"/>
        <end position="301"/>
    </location>
</feature>
<dbReference type="PANTHER" id="PTHR43123">
    <property type="entry name" value="POLYSACCHARIDE DEACETYLASE-RELATED"/>
    <property type="match status" value="1"/>
</dbReference>
<comment type="caution">
    <text evidence="2">The sequence shown here is derived from an EMBL/GenBank/DDBJ whole genome shotgun (WGS) entry which is preliminary data.</text>
</comment>
<accession>A0A9P4IF20</accession>
<protein>
    <submittedName>
        <fullName evidence="2">Glycoside hydrolase/deacetylase</fullName>
    </submittedName>
</protein>
<keyword evidence="2" id="KW-0378">Hydrolase</keyword>
<reference evidence="2" key="1">
    <citation type="journal article" date="2020" name="Stud. Mycol.">
        <title>101 Dothideomycetes genomes: a test case for predicting lifestyles and emergence of pathogens.</title>
        <authorList>
            <person name="Haridas S."/>
            <person name="Albert R."/>
            <person name="Binder M."/>
            <person name="Bloem J."/>
            <person name="Labutti K."/>
            <person name="Salamov A."/>
            <person name="Andreopoulos B."/>
            <person name="Baker S."/>
            <person name="Barry K."/>
            <person name="Bills G."/>
            <person name="Bluhm B."/>
            <person name="Cannon C."/>
            <person name="Castanera R."/>
            <person name="Culley D."/>
            <person name="Daum C."/>
            <person name="Ezra D."/>
            <person name="Gonzalez J."/>
            <person name="Henrissat B."/>
            <person name="Kuo A."/>
            <person name="Liang C."/>
            <person name="Lipzen A."/>
            <person name="Lutzoni F."/>
            <person name="Magnuson J."/>
            <person name="Mondo S."/>
            <person name="Nolan M."/>
            <person name="Ohm R."/>
            <person name="Pangilinan J."/>
            <person name="Park H.-J."/>
            <person name="Ramirez L."/>
            <person name="Alfaro M."/>
            <person name="Sun H."/>
            <person name="Tritt A."/>
            <person name="Yoshinaga Y."/>
            <person name="Zwiers L.-H."/>
            <person name="Turgeon B."/>
            <person name="Goodwin S."/>
            <person name="Spatafora J."/>
            <person name="Crous P."/>
            <person name="Grigoriev I."/>
        </authorList>
    </citation>
    <scope>NUCLEOTIDE SEQUENCE</scope>
    <source>
        <strain evidence="2">CBS 133067</strain>
    </source>
</reference>
<dbReference type="PANTHER" id="PTHR43123:SF1">
    <property type="entry name" value="POLYSACCHARIDE DEACETYLASE-RELATED"/>
    <property type="match status" value="1"/>
</dbReference>
<evidence type="ECO:0000259" key="1">
    <source>
        <dbReference type="PROSITE" id="PS51677"/>
    </source>
</evidence>
<dbReference type="GO" id="GO:0016810">
    <property type="term" value="F:hydrolase activity, acting on carbon-nitrogen (but not peptide) bonds"/>
    <property type="evidence" value="ECO:0007669"/>
    <property type="project" value="InterPro"/>
</dbReference>
<dbReference type="InterPro" id="IPR011330">
    <property type="entry name" value="Glyco_hydro/deAcase_b/a-brl"/>
</dbReference>